<evidence type="ECO:0000256" key="3">
    <source>
        <dbReference type="RuleBase" id="RU003682"/>
    </source>
</evidence>
<dbReference type="Proteomes" id="UP000585474">
    <property type="component" value="Unassembled WGS sequence"/>
</dbReference>
<dbReference type="GO" id="GO:0016491">
    <property type="term" value="F:oxidoreductase activity"/>
    <property type="evidence" value="ECO:0007669"/>
    <property type="project" value="UniProtKB-KW"/>
</dbReference>
<keyword evidence="1 3" id="KW-0479">Metal-binding</keyword>
<keyword evidence="6" id="KW-1185">Reference proteome</keyword>
<dbReference type="InterPro" id="IPR005123">
    <property type="entry name" value="Oxoglu/Fe-dep_dioxygenase_dom"/>
</dbReference>
<dbReference type="PANTHER" id="PTHR47991">
    <property type="entry name" value="OXOGLUTARATE/IRON-DEPENDENT DIOXYGENASE"/>
    <property type="match status" value="1"/>
</dbReference>
<name>A0A7J0GRW4_9ERIC</name>
<keyword evidence="3" id="KW-0560">Oxidoreductase</keyword>
<comment type="similarity">
    <text evidence="3">Belongs to the iron/ascorbate-dependent oxidoreductase family.</text>
</comment>
<evidence type="ECO:0000313" key="6">
    <source>
        <dbReference type="Proteomes" id="UP000585474"/>
    </source>
</evidence>
<comment type="caution">
    <text evidence="5">The sequence shown here is derived from an EMBL/GenBank/DDBJ whole genome shotgun (WGS) entry which is preliminary data.</text>
</comment>
<evidence type="ECO:0000259" key="4">
    <source>
        <dbReference type="PROSITE" id="PS51471"/>
    </source>
</evidence>
<accession>A0A7J0GRW4</accession>
<protein>
    <submittedName>
        <fullName evidence="5">2-oxoglutarate (2OG) and Fe(II)-dependent oxygenase superfamily protein</fullName>
    </submittedName>
</protein>
<sequence>MQTLISNRCSSIQSAVPESYVLPPEKRPTAVPPCKTIPVIDLQGLDRDRTDLIQQIIKASQEYGFFQNPNRTTLRIAFIYKNTIVTSFLWYLLFDKSWGLRGVDAGCVVVVGQEFFELPVKEKERFYYRDPKQICKFKRSINYEQEDVHFWRENFTHPCHPLEDYIDHWPQNPVRYREVFGSYTVEVRKVGLLLLDLICEGLGLECGYFEGDLSGGMVMNTNYYPLCPDPNLVLGLPKHGDPYLLTLLNQGHVPGLQVLKDEQWLEVEPIPNTFVVNINHMLQIISNGKLKSADHRVVPSSVSARTTVVNFIRPTNDCLVGPAKSLLVKNCSPPLYKTITFGDFISTYGTKTHQGIDPLERVML</sequence>
<dbReference type="AlphaFoldDB" id="A0A7J0GRW4"/>
<reference evidence="5 6" key="1">
    <citation type="submission" date="2019-07" db="EMBL/GenBank/DDBJ databases">
        <title>De Novo Assembly of kiwifruit Actinidia rufa.</title>
        <authorList>
            <person name="Sugita-Konishi S."/>
            <person name="Sato K."/>
            <person name="Mori E."/>
            <person name="Abe Y."/>
            <person name="Kisaki G."/>
            <person name="Hamano K."/>
            <person name="Suezawa K."/>
            <person name="Otani M."/>
            <person name="Fukuda T."/>
            <person name="Manabe T."/>
            <person name="Gomi K."/>
            <person name="Tabuchi M."/>
            <person name="Akimitsu K."/>
            <person name="Kataoka I."/>
        </authorList>
    </citation>
    <scope>NUCLEOTIDE SEQUENCE [LARGE SCALE GENOMIC DNA]</scope>
    <source>
        <strain evidence="6">cv. Fuchu</strain>
    </source>
</reference>
<dbReference type="SUPFAM" id="SSF51197">
    <property type="entry name" value="Clavaminate synthase-like"/>
    <property type="match status" value="2"/>
</dbReference>
<dbReference type="OrthoDB" id="406156at2759"/>
<dbReference type="Gene3D" id="2.60.120.330">
    <property type="entry name" value="B-lactam Antibiotic, Isopenicillin N Synthase, Chain"/>
    <property type="match status" value="1"/>
</dbReference>
<dbReference type="InterPro" id="IPR050295">
    <property type="entry name" value="Plant_2OG-oxidoreductases"/>
</dbReference>
<evidence type="ECO:0000256" key="1">
    <source>
        <dbReference type="ARBA" id="ARBA00022723"/>
    </source>
</evidence>
<organism evidence="5 6">
    <name type="scientific">Actinidia rufa</name>
    <dbReference type="NCBI Taxonomy" id="165716"/>
    <lineage>
        <taxon>Eukaryota</taxon>
        <taxon>Viridiplantae</taxon>
        <taxon>Streptophyta</taxon>
        <taxon>Embryophyta</taxon>
        <taxon>Tracheophyta</taxon>
        <taxon>Spermatophyta</taxon>
        <taxon>Magnoliopsida</taxon>
        <taxon>eudicotyledons</taxon>
        <taxon>Gunneridae</taxon>
        <taxon>Pentapetalae</taxon>
        <taxon>asterids</taxon>
        <taxon>Ericales</taxon>
        <taxon>Actinidiaceae</taxon>
        <taxon>Actinidia</taxon>
    </lineage>
</organism>
<dbReference type="InterPro" id="IPR027443">
    <property type="entry name" value="IPNS-like_sf"/>
</dbReference>
<dbReference type="PROSITE" id="PS51471">
    <property type="entry name" value="FE2OG_OXY"/>
    <property type="match status" value="1"/>
</dbReference>
<dbReference type="InterPro" id="IPR044861">
    <property type="entry name" value="IPNS-like_FE2OG_OXY"/>
</dbReference>
<gene>
    <name evidence="5" type="ORF">Acr_23g0019320</name>
</gene>
<dbReference type="Pfam" id="PF03171">
    <property type="entry name" value="2OG-FeII_Oxy"/>
    <property type="match status" value="1"/>
</dbReference>
<dbReference type="EMBL" id="BJWL01000023">
    <property type="protein sequence ID" value="GFZ13547.1"/>
    <property type="molecule type" value="Genomic_DNA"/>
</dbReference>
<evidence type="ECO:0000313" key="5">
    <source>
        <dbReference type="EMBL" id="GFZ13547.1"/>
    </source>
</evidence>
<evidence type="ECO:0000256" key="2">
    <source>
        <dbReference type="ARBA" id="ARBA00023004"/>
    </source>
</evidence>
<keyword evidence="2 3" id="KW-0408">Iron</keyword>
<proteinExistence type="inferred from homology"/>
<dbReference type="GO" id="GO:0046872">
    <property type="term" value="F:metal ion binding"/>
    <property type="evidence" value="ECO:0007669"/>
    <property type="project" value="UniProtKB-KW"/>
</dbReference>
<feature type="domain" description="Fe2OG dioxygenase" evidence="4">
    <location>
        <begin position="215"/>
        <end position="314"/>
    </location>
</feature>